<protein>
    <submittedName>
        <fullName evidence="1">Type II toxin-antitoxin system RelE/ParE family toxin</fullName>
    </submittedName>
</protein>
<dbReference type="RefSeq" id="WP_186938288.1">
    <property type="nucleotide sequence ID" value="NZ_JACOOA010000002.1"/>
</dbReference>
<sequence>MQVRVEATEVFSSWLGGLKNSSAKRRIVSRIDRIAYHGALMGDCKAIGGGLVEMRFDTGPGYRVYVSLENGTLLLLLVGGDKSSQVADIAKARKLLKEWRTRDA</sequence>
<comment type="caution">
    <text evidence="1">The sequence shown here is derived from an EMBL/GenBank/DDBJ whole genome shotgun (WGS) entry which is preliminary data.</text>
</comment>
<gene>
    <name evidence="1" type="ORF">H8S61_05780</name>
</gene>
<dbReference type="PANTHER" id="PTHR41791:SF1">
    <property type="entry name" value="SSL7039 PROTEIN"/>
    <property type="match status" value="1"/>
</dbReference>
<dbReference type="EMBL" id="JACOOA010000002">
    <property type="protein sequence ID" value="MBC5583701.1"/>
    <property type="molecule type" value="Genomic_DNA"/>
</dbReference>
<evidence type="ECO:0000313" key="1">
    <source>
        <dbReference type="EMBL" id="MBC5583701.1"/>
    </source>
</evidence>
<evidence type="ECO:0000313" key="2">
    <source>
        <dbReference type="Proteomes" id="UP000622448"/>
    </source>
</evidence>
<dbReference type="PIRSF" id="PIRSF028744">
    <property type="entry name" value="Addict_mod_HI1419"/>
    <property type="match status" value="1"/>
</dbReference>
<name>A0ABR7BQ09_9ACTN</name>
<proteinExistence type="predicted"/>
<reference evidence="1 2" key="1">
    <citation type="submission" date="2020-08" db="EMBL/GenBank/DDBJ databases">
        <title>Genome public.</title>
        <authorList>
            <person name="Liu C."/>
            <person name="Sun Q."/>
        </authorList>
    </citation>
    <scope>NUCLEOTIDE SEQUENCE [LARGE SCALE GENOMIC DNA]</scope>
    <source>
        <strain evidence="1 2">NSJ-70</strain>
    </source>
</reference>
<keyword evidence="2" id="KW-1185">Reference proteome</keyword>
<dbReference type="NCBIfam" id="TIGR02683">
    <property type="entry name" value="upstrm_HI1419"/>
    <property type="match status" value="1"/>
</dbReference>
<dbReference type="PANTHER" id="PTHR41791">
    <property type="entry name" value="SSL7039 PROTEIN"/>
    <property type="match status" value="1"/>
</dbReference>
<dbReference type="Proteomes" id="UP000622448">
    <property type="component" value="Unassembled WGS sequence"/>
</dbReference>
<accession>A0ABR7BQ09</accession>
<organism evidence="1 2">
    <name type="scientific">Eggerthella hominis</name>
    <dbReference type="NCBI Taxonomy" id="2763043"/>
    <lineage>
        <taxon>Bacteria</taxon>
        <taxon>Bacillati</taxon>
        <taxon>Actinomycetota</taxon>
        <taxon>Coriobacteriia</taxon>
        <taxon>Eggerthellales</taxon>
        <taxon>Eggerthellaceae</taxon>
        <taxon>Eggerthella</taxon>
    </lineage>
</organism>
<dbReference type="InterPro" id="IPR014056">
    <property type="entry name" value="TypeIITA-like_toxin_pred"/>
</dbReference>